<dbReference type="EMBL" id="JAMSHJ010000001">
    <property type="protein sequence ID" value="KAI5443741.1"/>
    <property type="molecule type" value="Genomic_DNA"/>
</dbReference>
<organism evidence="1 2">
    <name type="scientific">Pisum sativum</name>
    <name type="common">Garden pea</name>
    <name type="synonym">Lathyrus oleraceus</name>
    <dbReference type="NCBI Taxonomy" id="3888"/>
    <lineage>
        <taxon>Eukaryota</taxon>
        <taxon>Viridiplantae</taxon>
        <taxon>Streptophyta</taxon>
        <taxon>Embryophyta</taxon>
        <taxon>Tracheophyta</taxon>
        <taxon>Spermatophyta</taxon>
        <taxon>Magnoliopsida</taxon>
        <taxon>eudicotyledons</taxon>
        <taxon>Gunneridae</taxon>
        <taxon>Pentapetalae</taxon>
        <taxon>rosids</taxon>
        <taxon>fabids</taxon>
        <taxon>Fabales</taxon>
        <taxon>Fabaceae</taxon>
        <taxon>Papilionoideae</taxon>
        <taxon>50 kb inversion clade</taxon>
        <taxon>NPAAA clade</taxon>
        <taxon>Hologalegina</taxon>
        <taxon>IRL clade</taxon>
        <taxon>Fabeae</taxon>
        <taxon>Lathyrus</taxon>
    </lineage>
</organism>
<evidence type="ECO:0008006" key="3">
    <source>
        <dbReference type="Google" id="ProtNLM"/>
    </source>
</evidence>
<name>A0A9D5BHM3_PEA</name>
<dbReference type="AlphaFoldDB" id="A0A9D5BHM3"/>
<dbReference type="Proteomes" id="UP001058974">
    <property type="component" value="Chromosome 1"/>
</dbReference>
<comment type="caution">
    <text evidence="1">The sequence shown here is derived from an EMBL/GenBank/DDBJ whole genome shotgun (WGS) entry which is preliminary data.</text>
</comment>
<protein>
    <recommendedName>
        <fullName evidence="3">Reverse transcriptase zinc-binding domain-containing protein</fullName>
    </recommendedName>
</protein>
<proteinExistence type="predicted"/>
<gene>
    <name evidence="1" type="ORF">KIW84_012407</name>
</gene>
<keyword evidence="2" id="KW-1185">Reference proteome</keyword>
<dbReference type="Gramene" id="Psat01G0240700-T1">
    <property type="protein sequence ID" value="KAI5443741.1"/>
    <property type="gene ID" value="KIW84_012407"/>
</dbReference>
<evidence type="ECO:0000313" key="1">
    <source>
        <dbReference type="EMBL" id="KAI5443741.1"/>
    </source>
</evidence>
<accession>A0A9D5BHM3</accession>
<dbReference type="Gramene" id="PSAT_LOCUS5931_t1">
    <property type="protein sequence ID" value="CAL5185514.1"/>
    <property type="gene ID" value="PSAT_LOCUS5931"/>
</dbReference>
<reference evidence="1 2" key="1">
    <citation type="journal article" date="2022" name="Nat. Genet.">
        <title>Improved pea reference genome and pan-genome highlight genomic features and evolutionary characteristics.</title>
        <authorList>
            <person name="Yang T."/>
            <person name="Liu R."/>
            <person name="Luo Y."/>
            <person name="Hu S."/>
            <person name="Wang D."/>
            <person name="Wang C."/>
            <person name="Pandey M.K."/>
            <person name="Ge S."/>
            <person name="Xu Q."/>
            <person name="Li N."/>
            <person name="Li G."/>
            <person name="Huang Y."/>
            <person name="Saxena R.K."/>
            <person name="Ji Y."/>
            <person name="Li M."/>
            <person name="Yan X."/>
            <person name="He Y."/>
            <person name="Liu Y."/>
            <person name="Wang X."/>
            <person name="Xiang C."/>
            <person name="Varshney R.K."/>
            <person name="Ding H."/>
            <person name="Gao S."/>
            <person name="Zong X."/>
        </authorList>
    </citation>
    <scope>NUCLEOTIDE SEQUENCE [LARGE SCALE GENOMIC DNA]</scope>
    <source>
        <strain evidence="1 2">cv. Zhongwan 6</strain>
    </source>
</reference>
<evidence type="ECO:0000313" key="2">
    <source>
        <dbReference type="Proteomes" id="UP001058974"/>
    </source>
</evidence>
<sequence length="107" mass="12263">MDDTLIRVLGNSWKIKHSSKVLIIGWRMILNKLPTRVELARRGVVAEFHNLVFPICFIVNEDMDHLFYVVPYFEEGLTGCVRLAWSGFGFSSGIHGLFVKAFEFEVS</sequence>